<comment type="caution">
    <text evidence="11">The sequence shown here is derived from an EMBL/GenBank/DDBJ whole genome shotgun (WGS) entry which is preliminary data.</text>
</comment>
<feature type="compositionally biased region" description="Polar residues" evidence="8">
    <location>
        <begin position="215"/>
        <end position="226"/>
    </location>
</feature>
<keyword evidence="9" id="KW-0812">Transmembrane</keyword>
<dbReference type="STRING" id="1890683.A0A427XYB0"/>
<feature type="region of interest" description="Disordered" evidence="8">
    <location>
        <begin position="389"/>
        <end position="411"/>
    </location>
</feature>
<dbReference type="PROSITE" id="PS51471">
    <property type="entry name" value="FE2OG_OXY"/>
    <property type="match status" value="1"/>
</dbReference>
<evidence type="ECO:0000259" key="10">
    <source>
        <dbReference type="PROSITE" id="PS51471"/>
    </source>
</evidence>
<dbReference type="InterPro" id="IPR032862">
    <property type="entry name" value="ALKBH6"/>
</dbReference>
<dbReference type="Gene3D" id="2.60.120.590">
    <property type="entry name" value="Alpha-ketoglutarate-dependent dioxygenase AlkB-like"/>
    <property type="match status" value="1"/>
</dbReference>
<dbReference type="EMBL" id="RSCD01000023">
    <property type="protein sequence ID" value="RSH83884.1"/>
    <property type="molecule type" value="Genomic_DNA"/>
</dbReference>
<feature type="region of interest" description="Disordered" evidence="8">
    <location>
        <begin position="213"/>
        <end position="236"/>
    </location>
</feature>
<dbReference type="PANTHER" id="PTHR46030">
    <property type="entry name" value="ALPHA-KETOGLUTARATE-DEPENDENT DIOXYGENASE ALKB HOMOLOG 6"/>
    <property type="match status" value="1"/>
</dbReference>
<keyword evidence="3" id="KW-0479">Metal-binding</keyword>
<evidence type="ECO:0000256" key="7">
    <source>
        <dbReference type="ARBA" id="ARBA00023242"/>
    </source>
</evidence>
<keyword evidence="7" id="KW-0539">Nucleus</keyword>
<keyword evidence="9" id="KW-0472">Membrane</keyword>
<evidence type="ECO:0000313" key="12">
    <source>
        <dbReference type="Proteomes" id="UP000279259"/>
    </source>
</evidence>
<dbReference type="Proteomes" id="UP000279259">
    <property type="component" value="Unassembled WGS sequence"/>
</dbReference>
<dbReference type="OrthoDB" id="412814at2759"/>
<evidence type="ECO:0000256" key="2">
    <source>
        <dbReference type="ARBA" id="ARBA00007879"/>
    </source>
</evidence>
<dbReference type="InterPro" id="IPR005123">
    <property type="entry name" value="Oxoglu/Fe-dep_dioxygenase_dom"/>
</dbReference>
<keyword evidence="4" id="KW-0223">Dioxygenase</keyword>
<evidence type="ECO:0000256" key="9">
    <source>
        <dbReference type="SAM" id="Phobius"/>
    </source>
</evidence>
<dbReference type="PANTHER" id="PTHR46030:SF1">
    <property type="entry name" value="ALPHA-KETOGLUTARATE-DEPENDENT DIOXYGENASE ALKB HOMOLOG 6"/>
    <property type="match status" value="1"/>
</dbReference>
<keyword evidence="12" id="KW-1185">Reference proteome</keyword>
<keyword evidence="6" id="KW-0408">Iron</keyword>
<reference evidence="11 12" key="1">
    <citation type="submission" date="2018-11" db="EMBL/GenBank/DDBJ databases">
        <title>Genome sequence of Saitozyma podzolica DSM 27192.</title>
        <authorList>
            <person name="Aliyu H."/>
            <person name="Gorte O."/>
            <person name="Ochsenreither K."/>
        </authorList>
    </citation>
    <scope>NUCLEOTIDE SEQUENCE [LARGE SCALE GENOMIC DNA]</scope>
    <source>
        <strain evidence="11 12">DSM 27192</strain>
    </source>
</reference>
<proteinExistence type="inferred from homology"/>
<feature type="region of interest" description="Disordered" evidence="8">
    <location>
        <begin position="127"/>
        <end position="153"/>
    </location>
</feature>
<dbReference type="GO" id="GO:0046872">
    <property type="term" value="F:metal ion binding"/>
    <property type="evidence" value="ECO:0007669"/>
    <property type="project" value="UniProtKB-KW"/>
</dbReference>
<keyword evidence="5" id="KW-0560">Oxidoreductase</keyword>
<organism evidence="11 12">
    <name type="scientific">Saitozyma podzolica</name>
    <dbReference type="NCBI Taxonomy" id="1890683"/>
    <lineage>
        <taxon>Eukaryota</taxon>
        <taxon>Fungi</taxon>
        <taxon>Dikarya</taxon>
        <taxon>Basidiomycota</taxon>
        <taxon>Agaricomycotina</taxon>
        <taxon>Tremellomycetes</taxon>
        <taxon>Tremellales</taxon>
        <taxon>Trimorphomycetaceae</taxon>
        <taxon>Saitozyma</taxon>
    </lineage>
</organism>
<dbReference type="GO" id="GO:0051213">
    <property type="term" value="F:dioxygenase activity"/>
    <property type="evidence" value="ECO:0007669"/>
    <property type="project" value="UniProtKB-KW"/>
</dbReference>
<evidence type="ECO:0000256" key="6">
    <source>
        <dbReference type="ARBA" id="ARBA00023004"/>
    </source>
</evidence>
<dbReference type="SUPFAM" id="SSF51197">
    <property type="entry name" value="Clavaminate synthase-like"/>
    <property type="match status" value="1"/>
</dbReference>
<evidence type="ECO:0000256" key="8">
    <source>
        <dbReference type="SAM" id="MobiDB-lite"/>
    </source>
</evidence>
<feature type="domain" description="Fe2OG dioxygenase" evidence="10">
    <location>
        <begin position="344"/>
        <end position="507"/>
    </location>
</feature>
<name>A0A427XYB0_9TREE</name>
<evidence type="ECO:0000256" key="5">
    <source>
        <dbReference type="ARBA" id="ARBA00023002"/>
    </source>
</evidence>
<dbReference type="GO" id="GO:0005634">
    <property type="term" value="C:nucleus"/>
    <property type="evidence" value="ECO:0007669"/>
    <property type="project" value="UniProtKB-SubCell"/>
</dbReference>
<keyword evidence="9" id="KW-1133">Transmembrane helix</keyword>
<evidence type="ECO:0000256" key="4">
    <source>
        <dbReference type="ARBA" id="ARBA00022964"/>
    </source>
</evidence>
<evidence type="ECO:0000256" key="1">
    <source>
        <dbReference type="ARBA" id="ARBA00004123"/>
    </source>
</evidence>
<dbReference type="InterPro" id="IPR037151">
    <property type="entry name" value="AlkB-like_sf"/>
</dbReference>
<feature type="transmembrane region" description="Helical" evidence="9">
    <location>
        <begin position="45"/>
        <end position="65"/>
    </location>
</feature>
<accession>A0A427XYB0</accession>
<protein>
    <recommendedName>
        <fullName evidence="10">Fe2OG dioxygenase domain-containing protein</fullName>
    </recommendedName>
</protein>
<comment type="similarity">
    <text evidence="2">Belongs to the alkB family.</text>
</comment>
<sequence length="525" mass="56966">MDVFVDQIVAHLPQDLQALFLNPPNLSNPSSFLPIIRTILPYTKYVVVLLAFYIVWSTIAGLFGYFSRFVRFALRIGPILGIIAWVMSNSGQGGMDELFDMVKHWTGLAPQNNRAGTSPGIASLAGLFGGTDNSRQRRSSGRSGRRGAASSGGSDFISSLLNSAAGTGRDADWQGVAQDYVRDALAKASGMGWLFGGQNGDQDEIDAETKLALSDTASSSEQSQELPSHPRPHTRDAFPALEHFRIKDIPPAAYYIPEFITPDEEEYLLRKIGESPQPKWKTVGTGRRLQYWGGNMSKNSVLLPEPLPDFLVSFPDIIERIESFLDIASGKTEEQMRSTERSLGINQVLVNEYQPGQGISPHEDGPAFRPLVATISLGSHTVLDIHHYTSTTSPSPPMVATTPHSGPDGDNQGRPIAAIPLAHLLVLPRSLLILSSSLYTSHLHGITPRPADIVVVSAERVTQGSEAVAVVNVELLGNAEVVDTLRNSGQWEKARGTRTSLTFRHAEKTLKGGALSVAKGAVRRF</sequence>
<comment type="subcellular location">
    <subcellularLocation>
        <location evidence="1">Nucleus</location>
    </subcellularLocation>
</comment>
<evidence type="ECO:0000313" key="11">
    <source>
        <dbReference type="EMBL" id="RSH83884.1"/>
    </source>
</evidence>
<feature type="compositionally biased region" description="Basic residues" evidence="8">
    <location>
        <begin position="136"/>
        <end position="145"/>
    </location>
</feature>
<evidence type="ECO:0000256" key="3">
    <source>
        <dbReference type="ARBA" id="ARBA00022723"/>
    </source>
</evidence>
<dbReference type="AlphaFoldDB" id="A0A427XYB0"/>
<gene>
    <name evidence="11" type="ORF">EHS25_005499</name>
</gene>